<feature type="coiled-coil region" evidence="1">
    <location>
        <begin position="18"/>
        <end position="45"/>
    </location>
</feature>
<protein>
    <submittedName>
        <fullName evidence="2">Uncharacterized protein</fullName>
    </submittedName>
</protein>
<evidence type="ECO:0000313" key="2">
    <source>
        <dbReference type="EMBL" id="QJB03799.1"/>
    </source>
</evidence>
<gene>
    <name evidence="2" type="ORF">MM171B00549_0013</name>
</gene>
<dbReference type="EMBL" id="MT143861">
    <property type="protein sequence ID" value="QJB03799.1"/>
    <property type="molecule type" value="Genomic_DNA"/>
</dbReference>
<organism evidence="2">
    <name type="scientific">viral metagenome</name>
    <dbReference type="NCBI Taxonomy" id="1070528"/>
    <lineage>
        <taxon>unclassified sequences</taxon>
        <taxon>metagenomes</taxon>
        <taxon>organismal metagenomes</taxon>
    </lineage>
</organism>
<sequence length="139" mass="15935">MAESDFNKDDLLTIVDLLKDRLNTVNEASKKLDKAIKELNDLAEKKFSKPNEISYMSENSLYVLCRVDPSLDLYFKMVHTGRPLTNGEAVALAERYKIASEPTVQRYLKKLYSFGLIRRDEYGKYLAIPPSRLVLSDIV</sequence>
<name>A0A6M3MET8_9ZZZZ</name>
<reference evidence="2" key="1">
    <citation type="submission" date="2020-03" db="EMBL/GenBank/DDBJ databases">
        <title>The deep terrestrial virosphere.</title>
        <authorList>
            <person name="Holmfeldt K."/>
            <person name="Nilsson E."/>
            <person name="Simone D."/>
            <person name="Lopez-Fernandez M."/>
            <person name="Wu X."/>
            <person name="de Brujin I."/>
            <person name="Lundin D."/>
            <person name="Andersson A."/>
            <person name="Bertilsson S."/>
            <person name="Dopson M."/>
        </authorList>
    </citation>
    <scope>NUCLEOTIDE SEQUENCE</scope>
    <source>
        <strain evidence="2">MM171B00549</strain>
    </source>
</reference>
<dbReference type="AlphaFoldDB" id="A0A6M3MET8"/>
<proteinExistence type="predicted"/>
<evidence type="ECO:0000256" key="1">
    <source>
        <dbReference type="SAM" id="Coils"/>
    </source>
</evidence>
<keyword evidence="1" id="KW-0175">Coiled coil</keyword>
<accession>A0A6M3MET8</accession>